<dbReference type="Proteomes" id="UP000808349">
    <property type="component" value="Unassembled WGS sequence"/>
</dbReference>
<proteinExistence type="predicted"/>
<comment type="caution">
    <text evidence="2">The sequence shown here is derived from an EMBL/GenBank/DDBJ whole genome shotgun (WGS) entry which is preliminary data.</text>
</comment>
<reference evidence="2 3" key="1">
    <citation type="submission" date="2020-10" db="EMBL/GenBank/DDBJ databases">
        <title>Connecting structure to function with the recovery of over 1000 high-quality activated sludge metagenome-assembled genomes encoding full-length rRNA genes using long-read sequencing.</title>
        <authorList>
            <person name="Singleton C.M."/>
            <person name="Petriglieri F."/>
            <person name="Kristensen J.M."/>
            <person name="Kirkegaard R.H."/>
            <person name="Michaelsen T.Y."/>
            <person name="Andersen M.H."/>
            <person name="Karst S.M."/>
            <person name="Dueholm M.S."/>
            <person name="Nielsen P.H."/>
            <person name="Albertsen M."/>
        </authorList>
    </citation>
    <scope>NUCLEOTIDE SEQUENCE [LARGE SCALE GENOMIC DNA]</scope>
    <source>
        <strain evidence="2">Ribe_18-Q3-R11-54_BAT3C.373</strain>
    </source>
</reference>
<organism evidence="2 3">
    <name type="scientific">Candidatus Defluviibacterium haderslevense</name>
    <dbReference type="NCBI Taxonomy" id="2981993"/>
    <lineage>
        <taxon>Bacteria</taxon>
        <taxon>Pseudomonadati</taxon>
        <taxon>Bacteroidota</taxon>
        <taxon>Saprospiria</taxon>
        <taxon>Saprospirales</taxon>
        <taxon>Saprospiraceae</taxon>
        <taxon>Candidatus Defluviibacterium</taxon>
    </lineage>
</organism>
<dbReference type="Pfam" id="PF10592">
    <property type="entry name" value="AIPR"/>
    <property type="match status" value="1"/>
</dbReference>
<name>A0A9D7SD97_9BACT</name>
<dbReference type="InterPro" id="IPR018891">
    <property type="entry name" value="AIPR_C"/>
</dbReference>
<accession>A0A9D7SD97</accession>
<evidence type="ECO:0000313" key="2">
    <source>
        <dbReference type="EMBL" id="MBK9719512.1"/>
    </source>
</evidence>
<sequence length="233" mass="26452">MKKSRLKIIKATNSQTSVPIASLRATDEIHLNIEDYFLSQGLYYDRRKNYYKNLGKSADQIISIPYLSQIITAIALREPNNSRARPSTLIKNDEEYMKIFSKEYDVDIYTRGVQIQKLVETSLKTFSPELSTSQIGDLKFHVAMFLVADALKKLTYGPNEIKNIDISLITPEKITQTITTVKEIYDSLGSTNKVAKSQDFVTAIFGKLGEIIAEHREFLKKQSLASKKDSESK</sequence>
<dbReference type="EMBL" id="JADKFW010000021">
    <property type="protein sequence ID" value="MBK9719512.1"/>
    <property type="molecule type" value="Genomic_DNA"/>
</dbReference>
<dbReference type="AlphaFoldDB" id="A0A9D7SD97"/>
<gene>
    <name evidence="2" type="ORF">IPO85_18745</name>
</gene>
<evidence type="ECO:0000259" key="1">
    <source>
        <dbReference type="Pfam" id="PF10592"/>
    </source>
</evidence>
<evidence type="ECO:0000313" key="3">
    <source>
        <dbReference type="Proteomes" id="UP000808349"/>
    </source>
</evidence>
<feature type="domain" description="Abortive phage infection protein C-terminal" evidence="1">
    <location>
        <begin position="7"/>
        <end position="181"/>
    </location>
</feature>
<protein>
    <submittedName>
        <fullName evidence="2">AIPR family protein</fullName>
    </submittedName>
</protein>